<dbReference type="PROSITE" id="PS51732">
    <property type="entry name" value="ASN_GLN_ASE_3"/>
    <property type="match status" value="1"/>
</dbReference>
<accession>A0A939QI43</accession>
<dbReference type="PIRSF" id="PIRSF500176">
    <property type="entry name" value="L_ASNase"/>
    <property type="match status" value="1"/>
</dbReference>
<name>A0A939QI43_9MICO</name>
<proteinExistence type="predicted"/>
<dbReference type="PANTHER" id="PTHR11707">
    <property type="entry name" value="L-ASPARAGINASE"/>
    <property type="match status" value="1"/>
</dbReference>
<dbReference type="PRINTS" id="PR00139">
    <property type="entry name" value="ASNGLNASE"/>
</dbReference>
<dbReference type="Pfam" id="PF17763">
    <property type="entry name" value="Asparaginase_C"/>
    <property type="match status" value="1"/>
</dbReference>
<dbReference type="Proteomes" id="UP000668403">
    <property type="component" value="Unassembled WGS sequence"/>
</dbReference>
<dbReference type="Pfam" id="PF00710">
    <property type="entry name" value="Asparaginase"/>
    <property type="match status" value="1"/>
</dbReference>
<comment type="caution">
    <text evidence="4">The sequence shown here is derived from an EMBL/GenBank/DDBJ whole genome shotgun (WGS) entry which is preliminary data.</text>
</comment>
<dbReference type="PROSITE" id="PS00917">
    <property type="entry name" value="ASN_GLN_ASE_2"/>
    <property type="match status" value="1"/>
</dbReference>
<dbReference type="Gene3D" id="3.40.50.1170">
    <property type="entry name" value="L-asparaginase, N-terminal domain"/>
    <property type="match status" value="1"/>
</dbReference>
<reference evidence="4" key="1">
    <citation type="submission" date="2021-03" db="EMBL/GenBank/DDBJ databases">
        <title>Leucobacter chromiisoli sp. nov., isolated from chromium-containing soil of chemical plant.</title>
        <authorList>
            <person name="Xu Z."/>
        </authorList>
    </citation>
    <scope>NUCLEOTIDE SEQUENCE</scope>
    <source>
        <strain evidence="4">K 70/01</strain>
    </source>
</reference>
<dbReference type="AlphaFoldDB" id="A0A939QI43"/>
<feature type="domain" description="Asparaginase/glutaminase C-terminal" evidence="3">
    <location>
        <begin position="217"/>
        <end position="325"/>
    </location>
</feature>
<dbReference type="RefSeq" id="WP_208239499.1">
    <property type="nucleotide sequence ID" value="NZ_BAAAQU010000002.1"/>
</dbReference>
<sequence>MLREAAVAAPILVVYAGGTFGMRDRGRGLEAPVDLRMEMDGILSAGRGSTDHGRVHPWVHAPASAIGDSSQSGHGGGLAIADLIRSASSDGHIGGAVVVHGTDTLAHVAAQTAFAIADLELPVAFTGAQKPLGTPGGDAEANLRDAFAWCARSTRGDAATVVAFGGRTLTAVRATKRSSEEPDGFHAPLARAESAVGIDESLGRALAAAAGHRAPSVGLLTAVPGMPASLVDAALAAFPDGLVLEGFGAGTFPLDDGRVPEAIRRGVEHGTPVLATTRCPAGSVGLDRYAVGAELAAAGAVGGADLTAEAAVGKLRALVRAGYAGRDLARRCAANLIGEQRSR</sequence>
<keyword evidence="5" id="KW-1185">Reference proteome</keyword>
<dbReference type="PIRSF" id="PIRSF001220">
    <property type="entry name" value="L-ASNase_gatD"/>
    <property type="match status" value="1"/>
</dbReference>
<feature type="active site" evidence="1">
    <location>
        <position position="102"/>
    </location>
</feature>
<dbReference type="GO" id="GO:0005829">
    <property type="term" value="C:cytosol"/>
    <property type="evidence" value="ECO:0007669"/>
    <property type="project" value="TreeGrafter"/>
</dbReference>
<evidence type="ECO:0000256" key="1">
    <source>
        <dbReference type="PROSITE-ProRule" id="PRU10100"/>
    </source>
</evidence>
<dbReference type="InterPro" id="IPR027475">
    <property type="entry name" value="Asparaginase/glutaminase_AS2"/>
</dbReference>
<dbReference type="Gene3D" id="3.40.50.40">
    <property type="match status" value="1"/>
</dbReference>
<dbReference type="InterPro" id="IPR006034">
    <property type="entry name" value="Asparaginase/glutaminase-like"/>
</dbReference>
<dbReference type="InterPro" id="IPR027473">
    <property type="entry name" value="L-asparaginase_C"/>
</dbReference>
<organism evidence="4 5">
    <name type="scientific">Leucobacter tardus</name>
    <dbReference type="NCBI Taxonomy" id="501483"/>
    <lineage>
        <taxon>Bacteria</taxon>
        <taxon>Bacillati</taxon>
        <taxon>Actinomycetota</taxon>
        <taxon>Actinomycetes</taxon>
        <taxon>Micrococcales</taxon>
        <taxon>Microbacteriaceae</taxon>
        <taxon>Leucobacter</taxon>
    </lineage>
</organism>
<dbReference type="SFLD" id="SFLDS00057">
    <property type="entry name" value="Glutaminase/Asparaginase"/>
    <property type="match status" value="1"/>
</dbReference>
<evidence type="ECO:0000259" key="3">
    <source>
        <dbReference type="Pfam" id="PF17763"/>
    </source>
</evidence>
<dbReference type="PANTHER" id="PTHR11707:SF28">
    <property type="entry name" value="60 KDA LYSOPHOSPHOLIPASE"/>
    <property type="match status" value="1"/>
</dbReference>
<feature type="domain" description="L-asparaginase N-terminal" evidence="2">
    <location>
        <begin position="11"/>
        <end position="188"/>
    </location>
</feature>
<dbReference type="InterPro" id="IPR027474">
    <property type="entry name" value="L-asparaginase_N"/>
</dbReference>
<dbReference type="InterPro" id="IPR037152">
    <property type="entry name" value="L-asparaginase_N_sf"/>
</dbReference>
<gene>
    <name evidence="4" type="ORF">J4H85_10840</name>
</gene>
<dbReference type="SUPFAM" id="SSF53774">
    <property type="entry name" value="Glutaminase/Asparaginase"/>
    <property type="match status" value="1"/>
</dbReference>
<dbReference type="EMBL" id="JAGFBF010000005">
    <property type="protein sequence ID" value="MBO2990488.1"/>
    <property type="molecule type" value="Genomic_DNA"/>
</dbReference>
<evidence type="ECO:0000313" key="4">
    <source>
        <dbReference type="EMBL" id="MBO2990488.1"/>
    </source>
</evidence>
<evidence type="ECO:0000313" key="5">
    <source>
        <dbReference type="Proteomes" id="UP000668403"/>
    </source>
</evidence>
<evidence type="ECO:0000259" key="2">
    <source>
        <dbReference type="Pfam" id="PF00710"/>
    </source>
</evidence>
<dbReference type="SMART" id="SM00870">
    <property type="entry name" value="Asparaginase"/>
    <property type="match status" value="1"/>
</dbReference>
<dbReference type="GO" id="GO:0004067">
    <property type="term" value="F:asparaginase activity"/>
    <property type="evidence" value="ECO:0007669"/>
    <property type="project" value="UniProtKB-UniRule"/>
</dbReference>
<dbReference type="InterPro" id="IPR036152">
    <property type="entry name" value="Asp/glu_Ase-like_sf"/>
</dbReference>
<protein>
    <submittedName>
        <fullName evidence="4">Asparaginase</fullName>
    </submittedName>
</protein>
<dbReference type="InterPro" id="IPR040919">
    <property type="entry name" value="Asparaginase_C"/>
</dbReference>